<proteinExistence type="predicted"/>
<protein>
    <submittedName>
        <fullName evidence="1">Uncharacterized protein</fullName>
    </submittedName>
</protein>
<evidence type="ECO:0000313" key="1">
    <source>
        <dbReference type="EMBL" id="TBU22740.1"/>
    </source>
</evidence>
<dbReference type="Proteomes" id="UP000292957">
    <property type="component" value="Unassembled WGS sequence"/>
</dbReference>
<dbReference type="AlphaFoldDB" id="A0A4Q9M6W1"/>
<sequence>MLFHYLLMPPCLLAPSLLRSSFHHVLWLDPSLLHTHTHTPASVIVSLQLLYSQCFPVCTS</sequence>
<accession>A0A4Q9M6W1</accession>
<dbReference type="EMBL" id="ML143528">
    <property type="protein sequence ID" value="TBU22740.1"/>
    <property type="molecule type" value="Genomic_DNA"/>
</dbReference>
<organism evidence="1">
    <name type="scientific">Dichomitus squalens</name>
    <dbReference type="NCBI Taxonomy" id="114155"/>
    <lineage>
        <taxon>Eukaryota</taxon>
        <taxon>Fungi</taxon>
        <taxon>Dikarya</taxon>
        <taxon>Basidiomycota</taxon>
        <taxon>Agaricomycotina</taxon>
        <taxon>Agaricomycetes</taxon>
        <taxon>Polyporales</taxon>
        <taxon>Polyporaceae</taxon>
        <taxon>Dichomitus</taxon>
    </lineage>
</organism>
<name>A0A4Q9M6W1_9APHY</name>
<reference evidence="1" key="1">
    <citation type="submission" date="2019-01" db="EMBL/GenBank/DDBJ databases">
        <title>Draft genome sequences of three monokaryotic isolates of the white-rot basidiomycete fungus Dichomitus squalens.</title>
        <authorList>
            <consortium name="DOE Joint Genome Institute"/>
            <person name="Lopez S.C."/>
            <person name="Andreopoulos B."/>
            <person name="Pangilinan J."/>
            <person name="Lipzen A."/>
            <person name="Riley R."/>
            <person name="Ahrendt S."/>
            <person name="Ng V."/>
            <person name="Barry K."/>
            <person name="Daum C."/>
            <person name="Grigoriev I.V."/>
            <person name="Hilden K.S."/>
            <person name="Makela M.R."/>
            <person name="de Vries R.P."/>
        </authorList>
    </citation>
    <scope>NUCLEOTIDE SEQUENCE [LARGE SCALE GENOMIC DNA]</scope>
    <source>
        <strain evidence="1">OM18370.1</strain>
    </source>
</reference>
<gene>
    <name evidence="1" type="ORF">BD311DRAFT_126855</name>
</gene>